<dbReference type="VEuPathDB" id="FungiDB:PTTG_30101"/>
<proteinExistence type="predicted"/>
<name>A0A180G0V2_PUCT1</name>
<dbReference type="InterPro" id="IPR012337">
    <property type="entry name" value="RNaseH-like_sf"/>
</dbReference>
<dbReference type="AlphaFoldDB" id="A0A180G0V2"/>
<reference evidence="3 4" key="3">
    <citation type="journal article" date="2017" name="G3 (Bethesda)">
        <title>Comparative analysis highlights variable genome content of wheat rusts and divergence of the mating loci.</title>
        <authorList>
            <person name="Cuomo C.A."/>
            <person name="Bakkeren G."/>
            <person name="Khalil H.B."/>
            <person name="Panwar V."/>
            <person name="Joly D."/>
            <person name="Linning R."/>
            <person name="Sakthikumar S."/>
            <person name="Song X."/>
            <person name="Adiconis X."/>
            <person name="Fan L."/>
            <person name="Goldberg J.M."/>
            <person name="Levin J.Z."/>
            <person name="Young S."/>
            <person name="Zeng Q."/>
            <person name="Anikster Y."/>
            <person name="Bruce M."/>
            <person name="Wang M."/>
            <person name="Yin C."/>
            <person name="McCallum B."/>
            <person name="Szabo L.J."/>
            <person name="Hulbert S."/>
            <person name="Chen X."/>
            <person name="Fellers J.P."/>
        </authorList>
    </citation>
    <scope>NUCLEOTIDE SEQUENCE</scope>
    <source>
        <strain evidence="3">isolate 1-1 / race 1 (BBBD)</strain>
        <strain evidence="4">Isolate 1-1 / race 1 (BBBD)</strain>
    </source>
</reference>
<dbReference type="OrthoDB" id="2506775at2759"/>
<evidence type="ECO:0000313" key="3">
    <source>
        <dbReference type="EnsemblFungi" id="PTTG_30101-t43_1-p1"/>
    </source>
</evidence>
<reference evidence="2" key="2">
    <citation type="submission" date="2016-05" db="EMBL/GenBank/DDBJ databases">
        <title>Comparative analysis highlights variable genome content of wheat rusts and divergence of the mating loci.</title>
        <authorList>
            <person name="Cuomo C.A."/>
            <person name="Bakkeren G."/>
            <person name="Szabo L."/>
            <person name="Khalil H."/>
            <person name="Joly D."/>
            <person name="Goldberg J."/>
            <person name="Young S."/>
            <person name="Zeng Q."/>
            <person name="Fellers J."/>
        </authorList>
    </citation>
    <scope>NUCLEOTIDE SEQUENCE [LARGE SCALE GENOMIC DNA]</scope>
    <source>
        <strain evidence="2">1-1 BBBD Race 1</strain>
    </source>
</reference>
<dbReference type="Proteomes" id="UP000005240">
    <property type="component" value="Unassembled WGS sequence"/>
</dbReference>
<feature type="region of interest" description="Disordered" evidence="1">
    <location>
        <begin position="74"/>
        <end position="141"/>
    </location>
</feature>
<feature type="compositionally biased region" description="Polar residues" evidence="1">
    <location>
        <begin position="128"/>
        <end position="141"/>
    </location>
</feature>
<dbReference type="PANTHER" id="PTHR47501">
    <property type="entry name" value="TRANSPOSASE-RELATED"/>
    <property type="match status" value="1"/>
</dbReference>
<evidence type="ECO:0000313" key="2">
    <source>
        <dbReference type="EMBL" id="OAV86069.1"/>
    </source>
</evidence>
<dbReference type="EnsemblFungi" id="PTTG_30101-t43_1">
    <property type="protein sequence ID" value="PTTG_30101-t43_1-p1"/>
    <property type="gene ID" value="PTTG_30101"/>
</dbReference>
<gene>
    <name evidence="2" type="ORF">PTTG_30101</name>
</gene>
<reference evidence="3" key="4">
    <citation type="submission" date="2025-05" db="UniProtKB">
        <authorList>
            <consortium name="EnsemblFungi"/>
        </authorList>
    </citation>
    <scope>IDENTIFICATION</scope>
    <source>
        <strain evidence="3">isolate 1-1 / race 1 (BBBD)</strain>
    </source>
</reference>
<dbReference type="PANTHER" id="PTHR47501:SF5">
    <property type="entry name" value="HAT C-TERMINAL DIMERISATION DOMAIN-CONTAINING PROTEIN"/>
    <property type="match status" value="1"/>
</dbReference>
<evidence type="ECO:0008006" key="5">
    <source>
        <dbReference type="Google" id="ProtNLM"/>
    </source>
</evidence>
<keyword evidence="4" id="KW-1185">Reference proteome</keyword>
<dbReference type="SUPFAM" id="SSF53098">
    <property type="entry name" value="Ribonuclease H-like"/>
    <property type="match status" value="1"/>
</dbReference>
<organism evidence="2">
    <name type="scientific">Puccinia triticina (isolate 1-1 / race 1 (BBBD))</name>
    <name type="common">Brown leaf rust fungus</name>
    <dbReference type="NCBI Taxonomy" id="630390"/>
    <lineage>
        <taxon>Eukaryota</taxon>
        <taxon>Fungi</taxon>
        <taxon>Dikarya</taxon>
        <taxon>Basidiomycota</taxon>
        <taxon>Pucciniomycotina</taxon>
        <taxon>Pucciniomycetes</taxon>
        <taxon>Pucciniales</taxon>
        <taxon>Pucciniaceae</taxon>
        <taxon>Puccinia</taxon>
    </lineage>
</organism>
<evidence type="ECO:0000256" key="1">
    <source>
        <dbReference type="SAM" id="MobiDB-lite"/>
    </source>
</evidence>
<evidence type="ECO:0000313" key="4">
    <source>
        <dbReference type="Proteomes" id="UP000005240"/>
    </source>
</evidence>
<sequence>MAEKMHSKLRLIGSDLEWDYATMHIKCFCHKMALVVNAGLWELGIEAPPPPKVKKAFLGSFPFPDIMEKIAEEDEENANDENKVVDSESDGENNPKELDEYEEDMVDEDDEPDEQEEEEQTDPKYMSRNKNTKSAANQNKSNELNELTKALDFVILKITGSSAWRQEFERRAAGKGLQTLIAGYGIRWNIKYESRRRAYEARDVIDEMLCAKYVKFQEKIARESRKDNRKKYGHFNEIQFAKKEWLLIAQLNDELEPFDRLTKMMEGDGPTGPYVLPNYFQTISDLKNKDERCGRDDALHPMYIKMIEKLKVYKDEALGCETLVMATLLHPSFRLKLLSKCWPEKSGEAQALLERHFAAREALLKRESDDIEVLDEDKEKPKEVVNKNIFDEFNSTAAAAESKELELYLKNMDCFAAPNSKDPVSALIWWK</sequence>
<protein>
    <recommendedName>
        <fullName evidence="5">hAT-like transposase RNase-H fold domain-containing protein</fullName>
    </recommendedName>
</protein>
<accession>A0A180G0V2</accession>
<dbReference type="EMBL" id="ADAS02001788">
    <property type="protein sequence ID" value="OAV86069.1"/>
    <property type="molecule type" value="Genomic_DNA"/>
</dbReference>
<feature type="non-terminal residue" evidence="2">
    <location>
        <position position="431"/>
    </location>
</feature>
<feature type="compositionally biased region" description="Acidic residues" evidence="1">
    <location>
        <begin position="99"/>
        <end position="120"/>
    </location>
</feature>
<reference evidence="2" key="1">
    <citation type="submission" date="2009-11" db="EMBL/GenBank/DDBJ databases">
        <authorList>
            <consortium name="The Broad Institute Genome Sequencing Platform"/>
            <person name="Ward D."/>
            <person name="Feldgarden M."/>
            <person name="Earl A."/>
            <person name="Young S.K."/>
            <person name="Zeng Q."/>
            <person name="Koehrsen M."/>
            <person name="Alvarado L."/>
            <person name="Berlin A."/>
            <person name="Bochicchio J."/>
            <person name="Borenstein D."/>
            <person name="Chapman S.B."/>
            <person name="Chen Z."/>
            <person name="Engels R."/>
            <person name="Freedman E."/>
            <person name="Gellesch M."/>
            <person name="Goldberg J."/>
            <person name="Griggs A."/>
            <person name="Gujja S."/>
            <person name="Heilman E."/>
            <person name="Heiman D."/>
            <person name="Hepburn T."/>
            <person name="Howarth C."/>
            <person name="Jen D."/>
            <person name="Larson L."/>
            <person name="Lewis B."/>
            <person name="Mehta T."/>
            <person name="Park D."/>
            <person name="Pearson M."/>
            <person name="Roberts A."/>
            <person name="Saif S."/>
            <person name="Shea T."/>
            <person name="Shenoy N."/>
            <person name="Sisk P."/>
            <person name="Stolte C."/>
            <person name="Sykes S."/>
            <person name="Thomson T."/>
            <person name="Walk T."/>
            <person name="White J."/>
            <person name="Yandava C."/>
            <person name="Izard J."/>
            <person name="Baranova O.V."/>
            <person name="Blanton J.M."/>
            <person name="Tanner A.C."/>
            <person name="Dewhirst F.E."/>
            <person name="Haas B."/>
            <person name="Nusbaum C."/>
            <person name="Birren B."/>
        </authorList>
    </citation>
    <scope>NUCLEOTIDE SEQUENCE [LARGE SCALE GENOMIC DNA]</scope>
    <source>
        <strain evidence="2">1-1 BBBD Race 1</strain>
    </source>
</reference>